<evidence type="ECO:0000256" key="1">
    <source>
        <dbReference type="ARBA" id="ARBA00022500"/>
    </source>
</evidence>
<keyword evidence="4" id="KW-0472">Membrane</keyword>
<dbReference type="GO" id="GO:0007165">
    <property type="term" value="P:signal transduction"/>
    <property type="evidence" value="ECO:0007669"/>
    <property type="project" value="UniProtKB-KW"/>
</dbReference>
<dbReference type="Proteomes" id="UP000181901">
    <property type="component" value="Unassembled WGS sequence"/>
</dbReference>
<evidence type="ECO:0000256" key="2">
    <source>
        <dbReference type="ARBA" id="ARBA00029447"/>
    </source>
</evidence>
<feature type="domain" description="Methyl-accepting transducer" evidence="5">
    <location>
        <begin position="404"/>
        <end position="619"/>
    </location>
</feature>
<dbReference type="GO" id="GO:0006935">
    <property type="term" value="P:chemotaxis"/>
    <property type="evidence" value="ECO:0007669"/>
    <property type="project" value="UniProtKB-KW"/>
</dbReference>
<evidence type="ECO:0000259" key="6">
    <source>
        <dbReference type="PROSITE" id="PS50885"/>
    </source>
</evidence>
<evidence type="ECO:0000256" key="3">
    <source>
        <dbReference type="PROSITE-ProRule" id="PRU00284"/>
    </source>
</evidence>
<keyword evidence="8" id="KW-1185">Reference proteome</keyword>
<dbReference type="SMART" id="SM00283">
    <property type="entry name" value="MA"/>
    <property type="match status" value="1"/>
</dbReference>
<evidence type="ECO:0000313" key="8">
    <source>
        <dbReference type="Proteomes" id="UP000181901"/>
    </source>
</evidence>
<dbReference type="EMBL" id="LKAQ01000004">
    <property type="protein sequence ID" value="OIQ49478.1"/>
    <property type="molecule type" value="Genomic_DNA"/>
</dbReference>
<protein>
    <submittedName>
        <fullName evidence="7">Methyl-accepting chemotaxis protein I</fullName>
    </submittedName>
</protein>
<evidence type="ECO:0000256" key="4">
    <source>
        <dbReference type="SAM" id="Phobius"/>
    </source>
</evidence>
<dbReference type="CDD" id="cd06225">
    <property type="entry name" value="HAMP"/>
    <property type="match status" value="1"/>
</dbReference>
<evidence type="ECO:0000313" key="7">
    <source>
        <dbReference type="EMBL" id="OIQ49478.1"/>
    </source>
</evidence>
<dbReference type="InterPro" id="IPR003660">
    <property type="entry name" value="HAMP_dom"/>
</dbReference>
<dbReference type="InterPro" id="IPR004089">
    <property type="entry name" value="MCPsignal_dom"/>
</dbReference>
<dbReference type="Pfam" id="PF00672">
    <property type="entry name" value="HAMP"/>
    <property type="match status" value="1"/>
</dbReference>
<name>A0A1J5MS86_9BACT</name>
<keyword evidence="4" id="KW-0812">Transmembrane</keyword>
<dbReference type="RefSeq" id="WP_071544989.1">
    <property type="nucleotide sequence ID" value="NZ_LKAQ01000004.1"/>
</dbReference>
<feature type="transmembrane region" description="Helical" evidence="4">
    <location>
        <begin position="323"/>
        <end position="345"/>
    </location>
</feature>
<dbReference type="GO" id="GO:0005886">
    <property type="term" value="C:plasma membrane"/>
    <property type="evidence" value="ECO:0007669"/>
    <property type="project" value="TreeGrafter"/>
</dbReference>
<keyword evidence="4" id="KW-1133">Transmembrane helix</keyword>
<feature type="domain" description="HAMP" evidence="6">
    <location>
        <begin position="360"/>
        <end position="399"/>
    </location>
</feature>
<keyword evidence="3" id="KW-0807">Transducer</keyword>
<comment type="caution">
    <text evidence="7">The sequence shown here is derived from an EMBL/GenBank/DDBJ whole genome shotgun (WGS) entry which is preliminary data.</text>
</comment>
<evidence type="ECO:0000259" key="5">
    <source>
        <dbReference type="PROSITE" id="PS50111"/>
    </source>
</evidence>
<comment type="similarity">
    <text evidence="2">Belongs to the methyl-accepting chemotaxis (MCP) protein family.</text>
</comment>
<dbReference type="InterPro" id="IPR051310">
    <property type="entry name" value="MCP_chemotaxis"/>
</dbReference>
<dbReference type="PANTHER" id="PTHR43531">
    <property type="entry name" value="PROTEIN ICFG"/>
    <property type="match status" value="1"/>
</dbReference>
<dbReference type="SUPFAM" id="SSF58104">
    <property type="entry name" value="Methyl-accepting chemotaxis protein (MCP) signaling domain"/>
    <property type="match status" value="1"/>
</dbReference>
<dbReference type="PANTHER" id="PTHR43531:SF11">
    <property type="entry name" value="METHYL-ACCEPTING CHEMOTAXIS PROTEIN 3"/>
    <property type="match status" value="1"/>
</dbReference>
<dbReference type="Gene3D" id="1.10.287.950">
    <property type="entry name" value="Methyl-accepting chemotaxis protein"/>
    <property type="match status" value="1"/>
</dbReference>
<organism evidence="7 8">
    <name type="scientific">Pseudodesulfovibrio hydrargyri</name>
    <dbReference type="NCBI Taxonomy" id="2125990"/>
    <lineage>
        <taxon>Bacteria</taxon>
        <taxon>Pseudomonadati</taxon>
        <taxon>Thermodesulfobacteriota</taxon>
        <taxon>Desulfovibrionia</taxon>
        <taxon>Desulfovibrionales</taxon>
        <taxon>Desulfovibrionaceae</taxon>
    </lineage>
</organism>
<proteinExistence type="inferred from homology"/>
<dbReference type="GO" id="GO:0004888">
    <property type="term" value="F:transmembrane signaling receptor activity"/>
    <property type="evidence" value="ECO:0007669"/>
    <property type="project" value="TreeGrafter"/>
</dbReference>
<accession>A0A1J5MS86</accession>
<reference evidence="7 8" key="1">
    <citation type="submission" date="2015-09" db="EMBL/GenBank/DDBJ databases">
        <title>Genome of Desulfovibrio dechloracetivorans BerOc1, a mercury methylating strain isolated from highly hydrocarbons and metals contaminated coastal sediments.</title>
        <authorList>
            <person name="Goni Urriza M."/>
            <person name="Gassie C."/>
            <person name="Bouchez O."/>
            <person name="Klopp C."/>
            <person name="Ranchou-Peyruse A."/>
            <person name="Remy G."/>
        </authorList>
    </citation>
    <scope>NUCLEOTIDE SEQUENCE [LARGE SCALE GENOMIC DNA]</scope>
    <source>
        <strain evidence="7 8">BerOc1</strain>
    </source>
</reference>
<dbReference type="SMART" id="SM00304">
    <property type="entry name" value="HAMP"/>
    <property type="match status" value="1"/>
</dbReference>
<sequence>MSLKLKMALMGSGMTLALLLLGGVIVWNNVSVSDGADYLILRQEQLELVKSMRMAQTDLLLAAMDSIVDKAEGAIAPERMAAIDQTGKFLLDNAEALRRAADTPEEEAEAARVVRSVAAFVDGVRVKLKGLIENSARRLGEIEADFARMDDEIDEAGTVIDENLTELGRAFDDRGATYASAEVAAMQLAHSRLVLAAMDSIIDRGEGRISDERTAIMASASEALEARLRAIEPYLQGDAERALHVSIARAVPRIEEAIRVDLRRLIEEGAVEQARIEKAFAEIDDVLDADGEAISKGLQVMVESIREETAEATADMRSVLSEALWMSLAVFAAALLTLLPSFILCAGKIVTSLSKGVAFAEQLASGELDAHLRIHSRDEIGKLAARLIFMRDKLREVVGGIQSGSAQVTSGSCELSSTAGDVSRGASVQAASVEEVSASIEEMAGAIKTNAHSAKQTEEIAIRTASRAEEGGSAVQQTVVAMKDIAEKIAIIEEIARQTNLLALNAAIEAARAGEHGKGFAVVASEVRKLAERSGSAAQDISVLSESCVAVAEKAGRLLEEMVPDIKRTSEMIEEISSSNRELSASADNVSKAVGQLDKIIQSNAASAEEMSSTSEDLAVQARHLTDTVSYFRIGGTDAGTSALQAISEHGGVSQGQAVCRALAAEHAGPGEGSGELSSF</sequence>
<dbReference type="PROSITE" id="PS50111">
    <property type="entry name" value="CHEMOTAXIS_TRANSDUC_2"/>
    <property type="match status" value="1"/>
</dbReference>
<gene>
    <name evidence="7" type="primary">tsr_3</name>
    <name evidence="7" type="ORF">BerOc1_01403</name>
</gene>
<dbReference type="Pfam" id="PF00015">
    <property type="entry name" value="MCPsignal"/>
    <property type="match status" value="1"/>
</dbReference>
<dbReference type="AlphaFoldDB" id="A0A1J5MS86"/>
<keyword evidence="1" id="KW-0145">Chemotaxis</keyword>
<dbReference type="PROSITE" id="PS50885">
    <property type="entry name" value="HAMP"/>
    <property type="match status" value="1"/>
</dbReference>